<sequence>MEAFSPRTRISMGDPVDEPYERSLPDLPPTAGSRLPSRMRKTRGKRDEREHSLSVRDLERAVEQWQWEASELRQLLDDGADQLQSEKKRSDELGQQLRESDAKVIAHEVARQRSEMEMATLKEETQRYKIQLEVALREIQAAQRNIDNADADRDRAEEAAARARDRERQLMHTIAMRDAREAGLREGRREGLKEGIARGRAEGRAEGKLDERDRAYRAFDDFLERTWPDGIPDDMETPELRYKSTSRRAEGGMVGSEPRARPAQPAYAISNRVTSPPEGMHMRSPVRSPGRSVIRSPIPPPRPIPVNVQQPQFVPAAVPAFAPPSRRASTALQLSPGQQFNPLPVIPDVPRRSPMLAPTNLSKPMSISPTPSRPHTPMLDIPDGYVPVIRENESISLPPPHEVQPTRGVLPQTEAEAQRMGEKSYDFSRAPSRAPSRASMRAVPLQPMDDIVAPQPQGALDPARLSNGLSASRPGSRAASRPVSVVAPDVGPAAQVRAPSRSASWYDPPGVDPATIPLPYSTAQTAAISPGNTGYAPLGRTPSAVNYPLPPSDNRTQFSHTPAQTYAEMNNSYTSRPASRAPTVAGSPLPPPEQVMLGATLSPPGRSGSRQSARAPSVAGTQYPALPPEEGTVWGSYENTVEGRHNTRAPSVRPASVRPPGTNRTNYPPLPTDGETDYGSPRETFAGRMYSRAPSVRPGTGGLTYPPLPPEGDTMWNDSLT</sequence>
<feature type="coiled-coil region" evidence="1">
    <location>
        <begin position="111"/>
        <end position="173"/>
    </location>
</feature>
<feature type="region of interest" description="Disordered" evidence="2">
    <location>
        <begin position="573"/>
        <end position="721"/>
    </location>
</feature>
<evidence type="ECO:0000313" key="3">
    <source>
        <dbReference type="EMBL" id="EJU05939.1"/>
    </source>
</evidence>
<reference evidence="3 4" key="1">
    <citation type="journal article" date="2012" name="Science">
        <title>The Paleozoic origin of enzymatic lignin decomposition reconstructed from 31 fungal genomes.</title>
        <authorList>
            <person name="Floudas D."/>
            <person name="Binder M."/>
            <person name="Riley R."/>
            <person name="Barry K."/>
            <person name="Blanchette R.A."/>
            <person name="Henrissat B."/>
            <person name="Martinez A.T."/>
            <person name="Otillar R."/>
            <person name="Spatafora J.W."/>
            <person name="Yadav J.S."/>
            <person name="Aerts A."/>
            <person name="Benoit I."/>
            <person name="Boyd A."/>
            <person name="Carlson A."/>
            <person name="Copeland A."/>
            <person name="Coutinho P.M."/>
            <person name="de Vries R.P."/>
            <person name="Ferreira P."/>
            <person name="Findley K."/>
            <person name="Foster B."/>
            <person name="Gaskell J."/>
            <person name="Glotzer D."/>
            <person name="Gorecki P."/>
            <person name="Heitman J."/>
            <person name="Hesse C."/>
            <person name="Hori C."/>
            <person name="Igarashi K."/>
            <person name="Jurgens J.A."/>
            <person name="Kallen N."/>
            <person name="Kersten P."/>
            <person name="Kohler A."/>
            <person name="Kuees U."/>
            <person name="Kumar T.K.A."/>
            <person name="Kuo A."/>
            <person name="LaButti K."/>
            <person name="Larrondo L.F."/>
            <person name="Lindquist E."/>
            <person name="Ling A."/>
            <person name="Lombard V."/>
            <person name="Lucas S."/>
            <person name="Lundell T."/>
            <person name="Martin R."/>
            <person name="McLaughlin D.J."/>
            <person name="Morgenstern I."/>
            <person name="Morin E."/>
            <person name="Murat C."/>
            <person name="Nagy L.G."/>
            <person name="Nolan M."/>
            <person name="Ohm R.A."/>
            <person name="Patyshakuliyeva A."/>
            <person name="Rokas A."/>
            <person name="Ruiz-Duenas F.J."/>
            <person name="Sabat G."/>
            <person name="Salamov A."/>
            <person name="Samejima M."/>
            <person name="Schmutz J."/>
            <person name="Slot J.C."/>
            <person name="St John F."/>
            <person name="Stenlid J."/>
            <person name="Sun H."/>
            <person name="Sun S."/>
            <person name="Syed K."/>
            <person name="Tsang A."/>
            <person name="Wiebenga A."/>
            <person name="Young D."/>
            <person name="Pisabarro A."/>
            <person name="Eastwood D.C."/>
            <person name="Martin F."/>
            <person name="Cullen D."/>
            <person name="Grigoriev I.V."/>
            <person name="Hibbett D.S."/>
        </authorList>
    </citation>
    <scope>NUCLEOTIDE SEQUENCE [LARGE SCALE GENOMIC DNA]</scope>
    <source>
        <strain evidence="3 4">DJM-731 SS1</strain>
    </source>
</reference>
<feature type="region of interest" description="Disordered" evidence="2">
    <location>
        <begin position="413"/>
        <end position="483"/>
    </location>
</feature>
<feature type="region of interest" description="Disordered" evidence="2">
    <location>
        <begin position="271"/>
        <end position="292"/>
    </location>
</feature>
<dbReference type="AlphaFoldDB" id="M5GAP3"/>
<name>M5GAP3_DACPD</name>
<organism evidence="3 4">
    <name type="scientific">Dacryopinax primogenitus (strain DJM 731)</name>
    <name type="common">Brown rot fungus</name>
    <dbReference type="NCBI Taxonomy" id="1858805"/>
    <lineage>
        <taxon>Eukaryota</taxon>
        <taxon>Fungi</taxon>
        <taxon>Dikarya</taxon>
        <taxon>Basidiomycota</taxon>
        <taxon>Agaricomycotina</taxon>
        <taxon>Dacrymycetes</taxon>
        <taxon>Dacrymycetales</taxon>
        <taxon>Dacrymycetaceae</taxon>
        <taxon>Dacryopinax</taxon>
    </lineage>
</organism>
<gene>
    <name evidence="3" type="ORF">DACRYDRAFT_112767</name>
</gene>
<keyword evidence="4" id="KW-1185">Reference proteome</keyword>
<feature type="region of interest" description="Disordered" evidence="2">
    <location>
        <begin position="358"/>
        <end position="378"/>
    </location>
</feature>
<evidence type="ECO:0000256" key="1">
    <source>
        <dbReference type="SAM" id="Coils"/>
    </source>
</evidence>
<dbReference type="RefSeq" id="XP_040632833.1">
    <property type="nucleotide sequence ID" value="XM_040769506.1"/>
</dbReference>
<dbReference type="STRING" id="1858805.M5GAP3"/>
<accession>M5GAP3</accession>
<feature type="region of interest" description="Disordered" evidence="2">
    <location>
        <begin position="1"/>
        <end position="53"/>
    </location>
</feature>
<dbReference type="OMA" id="QESHASH"/>
<dbReference type="EMBL" id="JH795855">
    <property type="protein sequence ID" value="EJU05939.1"/>
    <property type="molecule type" value="Genomic_DNA"/>
</dbReference>
<proteinExistence type="predicted"/>
<dbReference type="OrthoDB" id="3268221at2759"/>
<dbReference type="Proteomes" id="UP000030653">
    <property type="component" value="Unassembled WGS sequence"/>
</dbReference>
<evidence type="ECO:0000313" key="4">
    <source>
        <dbReference type="Proteomes" id="UP000030653"/>
    </source>
</evidence>
<protein>
    <submittedName>
        <fullName evidence="3">Uncharacterized protein</fullName>
    </submittedName>
</protein>
<evidence type="ECO:0000256" key="2">
    <source>
        <dbReference type="SAM" id="MobiDB-lite"/>
    </source>
</evidence>
<keyword evidence="1" id="KW-0175">Coiled coil</keyword>
<feature type="compositionally biased region" description="Low complexity" evidence="2">
    <location>
        <begin position="283"/>
        <end position="292"/>
    </location>
</feature>
<feature type="compositionally biased region" description="Polar residues" evidence="2">
    <location>
        <begin position="359"/>
        <end position="370"/>
    </location>
</feature>
<dbReference type="HOGENOM" id="CLU_383566_0_0_1"/>
<feature type="compositionally biased region" description="Basic and acidic residues" evidence="2">
    <location>
        <begin position="416"/>
        <end position="426"/>
    </location>
</feature>
<feature type="compositionally biased region" description="Low complexity" evidence="2">
    <location>
        <begin position="428"/>
        <end position="442"/>
    </location>
</feature>
<feature type="compositionally biased region" description="Low complexity" evidence="2">
    <location>
        <begin position="470"/>
        <end position="483"/>
    </location>
</feature>
<dbReference type="GeneID" id="63684568"/>